<evidence type="ECO:0000313" key="1">
    <source>
        <dbReference type="EMBL" id="SEO63223.1"/>
    </source>
</evidence>
<dbReference type="Proteomes" id="UP000198942">
    <property type="component" value="Unassembled WGS sequence"/>
</dbReference>
<dbReference type="RefSeq" id="WP_091217200.1">
    <property type="nucleotide sequence ID" value="NZ_FOCL01000010.1"/>
</dbReference>
<name>A0A1H8RB74_9SPHI</name>
<dbReference type="EMBL" id="FOCL01000010">
    <property type="protein sequence ID" value="SEO63223.1"/>
    <property type="molecule type" value="Genomic_DNA"/>
</dbReference>
<dbReference type="STRING" id="551995.SAMN05192574_11052"/>
<dbReference type="NCBIfam" id="NF045477">
    <property type="entry name" value="LPO_1073_dom"/>
    <property type="match status" value="1"/>
</dbReference>
<proteinExistence type="predicted"/>
<accession>A0A1H8RB74</accession>
<evidence type="ECO:0000313" key="2">
    <source>
        <dbReference type="Proteomes" id="UP000198942"/>
    </source>
</evidence>
<protein>
    <submittedName>
        <fullName evidence="1">Uncharacterized protein</fullName>
    </submittedName>
</protein>
<gene>
    <name evidence="1" type="ORF">SAMN05192574_11052</name>
</gene>
<reference evidence="2" key="1">
    <citation type="submission" date="2016-10" db="EMBL/GenBank/DDBJ databases">
        <authorList>
            <person name="Varghese N."/>
            <person name="Submissions S."/>
        </authorList>
    </citation>
    <scope>NUCLEOTIDE SEQUENCE [LARGE SCALE GENOMIC DNA]</scope>
    <source>
        <strain evidence="2">Gh-48</strain>
    </source>
</reference>
<sequence>MIFDGMKQEGGNESTNFQIGGNVTIGVTYNEARQIALDIFKSNFYEFSEKAAKKALERAEEITEKFVKKFLTEIPELISKLEEPSVQSSMFNVQKEYAKTGDKELEKNLLDILIERIRSDERSLKQIVLDEAILLIPKLTTDQINVLTLIFSLIVLNNTDVNNIPSLLNFIDKRLVEFYPEDINSYSFFTHLQFTGCCTILPEGGTYKPIEEVFRERYKGIFSKGFSETQFETDIGDKTSNYPSLLRECLRNPNALQFNALTSSYFNEIISHYNPDLQLKLKGLFESNVMSANEIKEWLISTNKRMEGLLKAWKESALKSITLTSVGNVIALINYKKHTGENLPIDIII</sequence>
<dbReference type="OrthoDB" id="5083961at2"/>
<organism evidence="1 2">
    <name type="scientific">Mucilaginibacter gossypiicola</name>
    <dbReference type="NCBI Taxonomy" id="551995"/>
    <lineage>
        <taxon>Bacteria</taxon>
        <taxon>Pseudomonadati</taxon>
        <taxon>Bacteroidota</taxon>
        <taxon>Sphingobacteriia</taxon>
        <taxon>Sphingobacteriales</taxon>
        <taxon>Sphingobacteriaceae</taxon>
        <taxon>Mucilaginibacter</taxon>
    </lineage>
</organism>
<keyword evidence="2" id="KW-1185">Reference proteome</keyword>
<dbReference type="AlphaFoldDB" id="A0A1H8RB74"/>
<dbReference type="InterPro" id="IPR053773">
    <property type="entry name" value="Vpar_1526-like"/>
</dbReference>